<evidence type="ECO:0000313" key="2">
    <source>
        <dbReference type="Proteomes" id="UP001500742"/>
    </source>
</evidence>
<reference evidence="2" key="1">
    <citation type="journal article" date="2019" name="Int. J. Syst. Evol. Microbiol.">
        <title>The Global Catalogue of Microorganisms (GCM) 10K type strain sequencing project: providing services to taxonomists for standard genome sequencing and annotation.</title>
        <authorList>
            <consortium name="The Broad Institute Genomics Platform"/>
            <consortium name="The Broad Institute Genome Sequencing Center for Infectious Disease"/>
            <person name="Wu L."/>
            <person name="Ma J."/>
        </authorList>
    </citation>
    <scope>NUCLEOTIDE SEQUENCE [LARGE SCALE GENOMIC DNA]</scope>
    <source>
        <strain evidence="2">JCM 16601</strain>
    </source>
</reference>
<organism evidence="1 2">
    <name type="scientific">Mucilaginibacter dorajii</name>
    <dbReference type="NCBI Taxonomy" id="692994"/>
    <lineage>
        <taxon>Bacteria</taxon>
        <taxon>Pseudomonadati</taxon>
        <taxon>Bacteroidota</taxon>
        <taxon>Sphingobacteriia</taxon>
        <taxon>Sphingobacteriales</taxon>
        <taxon>Sphingobacteriaceae</taxon>
        <taxon>Mucilaginibacter</taxon>
    </lineage>
</organism>
<sequence>MKNKDDSKQKIINAVGKIFRTEGPAGLYYTRIAREAGVDRALVSVFWQK</sequence>
<name>A0ABP7QYR2_9SPHI</name>
<protein>
    <recommendedName>
        <fullName evidence="3">TetR family transcriptional regulator</fullName>
    </recommendedName>
</protein>
<evidence type="ECO:0008006" key="3">
    <source>
        <dbReference type="Google" id="ProtNLM"/>
    </source>
</evidence>
<proteinExistence type="predicted"/>
<gene>
    <name evidence="1" type="ORF">GCM10022210_49110</name>
</gene>
<keyword evidence="2" id="KW-1185">Reference proteome</keyword>
<dbReference type="Gene3D" id="1.10.10.60">
    <property type="entry name" value="Homeodomain-like"/>
    <property type="match status" value="1"/>
</dbReference>
<evidence type="ECO:0000313" key="1">
    <source>
        <dbReference type="EMBL" id="GAA3989899.1"/>
    </source>
</evidence>
<dbReference type="EMBL" id="BAAAZC010000031">
    <property type="protein sequence ID" value="GAA3989899.1"/>
    <property type="molecule type" value="Genomic_DNA"/>
</dbReference>
<dbReference type="RefSeq" id="WP_259086852.1">
    <property type="nucleotide sequence ID" value="NZ_BAAAZC010000031.1"/>
</dbReference>
<dbReference type="InterPro" id="IPR009057">
    <property type="entry name" value="Homeodomain-like_sf"/>
</dbReference>
<comment type="caution">
    <text evidence="1">The sequence shown here is derived from an EMBL/GenBank/DDBJ whole genome shotgun (WGS) entry which is preliminary data.</text>
</comment>
<dbReference type="SUPFAM" id="SSF46689">
    <property type="entry name" value="Homeodomain-like"/>
    <property type="match status" value="1"/>
</dbReference>
<accession>A0ABP7QYR2</accession>
<dbReference type="Proteomes" id="UP001500742">
    <property type="component" value="Unassembled WGS sequence"/>
</dbReference>